<keyword evidence="1" id="KW-1133">Transmembrane helix</keyword>
<name>A0A0S4KU32_9BACT</name>
<evidence type="ECO:0000313" key="2">
    <source>
        <dbReference type="EMBL" id="CUQ67937.1"/>
    </source>
</evidence>
<reference evidence="3" key="1">
    <citation type="submission" date="2015-09" db="EMBL/GenBank/DDBJ databases">
        <authorList>
            <person name="Daims H."/>
        </authorList>
    </citation>
    <scope>NUCLEOTIDE SEQUENCE [LARGE SCALE GENOMIC DNA]</scope>
</reference>
<organism evidence="2 3">
    <name type="scientific">Candidatus Nitrospira inopinata</name>
    <dbReference type="NCBI Taxonomy" id="1715989"/>
    <lineage>
        <taxon>Bacteria</taxon>
        <taxon>Pseudomonadati</taxon>
        <taxon>Nitrospirota</taxon>
        <taxon>Nitrospiria</taxon>
        <taxon>Nitrospirales</taxon>
        <taxon>Nitrospiraceae</taxon>
        <taxon>Nitrospira</taxon>
    </lineage>
</organism>
<evidence type="ECO:0000313" key="3">
    <source>
        <dbReference type="Proteomes" id="UP000066284"/>
    </source>
</evidence>
<protein>
    <submittedName>
        <fullName evidence="2">Uncharacterized protein</fullName>
    </submittedName>
</protein>
<dbReference type="EMBL" id="LN885086">
    <property type="protein sequence ID" value="CUQ67937.1"/>
    <property type="molecule type" value="Genomic_DNA"/>
</dbReference>
<feature type="transmembrane region" description="Helical" evidence="1">
    <location>
        <begin position="35"/>
        <end position="54"/>
    </location>
</feature>
<keyword evidence="3" id="KW-1185">Reference proteome</keyword>
<dbReference type="STRING" id="1715989.NITINOP_2965"/>
<sequence length="60" mass="6975">MMEMRWWNWVGVAMLVVVFFSYEPISQFVSSDIENIKWVVAYVIVAALLLIRGGPDRDEP</sequence>
<accession>A0A0S4KU32</accession>
<dbReference type="KEGG" id="nio:NITINOP_2965"/>
<proteinExistence type="predicted"/>
<keyword evidence="1" id="KW-0472">Membrane</keyword>
<dbReference type="Proteomes" id="UP000066284">
    <property type="component" value="Chromosome 1"/>
</dbReference>
<gene>
    <name evidence="2" type="ORF">NITINOP_2965</name>
</gene>
<keyword evidence="1" id="KW-0812">Transmembrane</keyword>
<evidence type="ECO:0000256" key="1">
    <source>
        <dbReference type="SAM" id="Phobius"/>
    </source>
</evidence>
<feature type="transmembrane region" description="Helical" evidence="1">
    <location>
        <begin position="6"/>
        <end position="23"/>
    </location>
</feature>
<dbReference type="AlphaFoldDB" id="A0A0S4KU32"/>